<dbReference type="EMBL" id="LAZR01038531">
    <property type="protein sequence ID" value="KKL19315.1"/>
    <property type="molecule type" value="Genomic_DNA"/>
</dbReference>
<sequence>MPFGEDDEILEPTFGADDTAVAVEERDFLEQFITSDKPIEQWLPQEQAEVAKHTRFIRQAR</sequence>
<organism evidence="1">
    <name type="scientific">marine sediment metagenome</name>
    <dbReference type="NCBI Taxonomy" id="412755"/>
    <lineage>
        <taxon>unclassified sequences</taxon>
        <taxon>metagenomes</taxon>
        <taxon>ecological metagenomes</taxon>
    </lineage>
</organism>
<evidence type="ECO:0000313" key="1">
    <source>
        <dbReference type="EMBL" id="KKL19315.1"/>
    </source>
</evidence>
<name>A0A0F9BCA4_9ZZZZ</name>
<protein>
    <submittedName>
        <fullName evidence="1">Uncharacterized protein</fullName>
    </submittedName>
</protein>
<proteinExistence type="predicted"/>
<dbReference type="AlphaFoldDB" id="A0A0F9BCA4"/>
<reference evidence="1" key="1">
    <citation type="journal article" date="2015" name="Nature">
        <title>Complex archaea that bridge the gap between prokaryotes and eukaryotes.</title>
        <authorList>
            <person name="Spang A."/>
            <person name="Saw J.H."/>
            <person name="Jorgensen S.L."/>
            <person name="Zaremba-Niedzwiedzka K."/>
            <person name="Martijn J."/>
            <person name="Lind A.E."/>
            <person name="van Eijk R."/>
            <person name="Schleper C."/>
            <person name="Guy L."/>
            <person name="Ettema T.J."/>
        </authorList>
    </citation>
    <scope>NUCLEOTIDE SEQUENCE</scope>
</reference>
<gene>
    <name evidence="1" type="ORF">LCGC14_2466680</name>
</gene>
<accession>A0A0F9BCA4</accession>
<comment type="caution">
    <text evidence="1">The sequence shown here is derived from an EMBL/GenBank/DDBJ whole genome shotgun (WGS) entry which is preliminary data.</text>
</comment>